<accession>A0A1G2JR75</accession>
<protein>
    <recommendedName>
        <fullName evidence="4">Sodium/calcium exchanger membrane region domain-containing protein</fullName>
    </recommendedName>
</protein>
<sequence length="390" mass="42557">MKNIFKNRFVKLLSFVITALFLRFYLEHFIEEPNSILIRMASIIIILGFGGFFVLKGVAEIIEETTEILSERTKIASGLLQSLGTAFPDMVLGIVAAIISLSLVKEDYALAINFAIIAAATTFGSNIYNIAHAVWCVFRQNLANKKEKNVLMLPGTKAFGIVIPMKDHQSKPSLKEIDSSVDILNVLTILTAVVAITMVIFGKVQNPPENMQGDLYQLIKPVGGVILALCIIAMYSFRKTKRSHIVGKQAEKDERYYSKKSTWVILMILLASGISILFTAESMVKSVQSFCEITGMPFVIAGVLAGIIGCIGEMIVVHNFTVNPKGRIGDALVGVAMDNIVTTMGASIVAVMGGIFLGGNALILIFVIILALNSVLIWQISKLKNYFLTA</sequence>
<feature type="transmembrane region" description="Helical" evidence="1">
    <location>
        <begin position="361"/>
        <end position="380"/>
    </location>
</feature>
<evidence type="ECO:0000313" key="3">
    <source>
        <dbReference type="Proteomes" id="UP000178935"/>
    </source>
</evidence>
<evidence type="ECO:0000256" key="1">
    <source>
        <dbReference type="SAM" id="Phobius"/>
    </source>
</evidence>
<evidence type="ECO:0008006" key="4">
    <source>
        <dbReference type="Google" id="ProtNLM"/>
    </source>
</evidence>
<feature type="transmembrane region" description="Helical" evidence="1">
    <location>
        <begin position="79"/>
        <end position="104"/>
    </location>
</feature>
<feature type="transmembrane region" description="Helical" evidence="1">
    <location>
        <begin position="183"/>
        <end position="202"/>
    </location>
</feature>
<keyword evidence="1" id="KW-0812">Transmembrane</keyword>
<dbReference type="AlphaFoldDB" id="A0A1G2JR75"/>
<feature type="transmembrane region" description="Helical" evidence="1">
    <location>
        <begin position="261"/>
        <end position="278"/>
    </location>
</feature>
<name>A0A1G2JR75_9BACT</name>
<comment type="caution">
    <text evidence="2">The sequence shown here is derived from an EMBL/GenBank/DDBJ whole genome shotgun (WGS) entry which is preliminary data.</text>
</comment>
<reference evidence="2 3" key="1">
    <citation type="journal article" date="2016" name="Nat. Commun.">
        <title>Thousands of microbial genomes shed light on interconnected biogeochemical processes in an aquifer system.</title>
        <authorList>
            <person name="Anantharaman K."/>
            <person name="Brown C.T."/>
            <person name="Hug L.A."/>
            <person name="Sharon I."/>
            <person name="Castelle C.J."/>
            <person name="Probst A.J."/>
            <person name="Thomas B.C."/>
            <person name="Singh A."/>
            <person name="Wilkins M.J."/>
            <person name="Karaoz U."/>
            <person name="Brodie E.L."/>
            <person name="Williams K.H."/>
            <person name="Hubbard S.S."/>
            <person name="Banfield J.F."/>
        </authorList>
    </citation>
    <scope>NUCLEOTIDE SEQUENCE [LARGE SCALE GENOMIC DNA]</scope>
</reference>
<gene>
    <name evidence="2" type="ORF">A2561_01595</name>
</gene>
<proteinExistence type="predicted"/>
<keyword evidence="1" id="KW-1133">Transmembrane helix</keyword>
<feature type="transmembrane region" description="Helical" evidence="1">
    <location>
        <begin position="222"/>
        <end position="240"/>
    </location>
</feature>
<dbReference type="Proteomes" id="UP000178935">
    <property type="component" value="Unassembled WGS sequence"/>
</dbReference>
<keyword evidence="1" id="KW-0472">Membrane</keyword>
<feature type="transmembrane region" description="Helical" evidence="1">
    <location>
        <begin position="298"/>
        <end position="320"/>
    </location>
</feature>
<feature type="transmembrane region" description="Helical" evidence="1">
    <location>
        <begin position="332"/>
        <end position="355"/>
    </location>
</feature>
<organism evidence="2 3">
    <name type="scientific">Candidatus Staskawiczbacteria bacterium RIFOXYD1_FULL_32_13</name>
    <dbReference type="NCBI Taxonomy" id="1802234"/>
    <lineage>
        <taxon>Bacteria</taxon>
        <taxon>Candidatus Staskawicziibacteriota</taxon>
    </lineage>
</organism>
<dbReference type="EMBL" id="MHPU01000007">
    <property type="protein sequence ID" value="OGZ89453.1"/>
    <property type="molecule type" value="Genomic_DNA"/>
</dbReference>
<evidence type="ECO:0000313" key="2">
    <source>
        <dbReference type="EMBL" id="OGZ89453.1"/>
    </source>
</evidence>
<feature type="transmembrane region" description="Helical" evidence="1">
    <location>
        <begin position="110"/>
        <end position="138"/>
    </location>
</feature>
<feature type="transmembrane region" description="Helical" evidence="1">
    <location>
        <begin position="12"/>
        <end position="30"/>
    </location>
</feature>
<feature type="transmembrane region" description="Helical" evidence="1">
    <location>
        <begin position="36"/>
        <end position="58"/>
    </location>
</feature>